<dbReference type="InterPro" id="IPR038899">
    <property type="entry name" value="METTL22"/>
</dbReference>
<evidence type="ECO:0000256" key="1">
    <source>
        <dbReference type="SAM" id="MobiDB-lite"/>
    </source>
</evidence>
<dbReference type="PANTHER" id="PTHR23108:SF0">
    <property type="entry name" value="METHYLTRANSFERASE-LIKE PROTEIN 22"/>
    <property type="match status" value="1"/>
</dbReference>
<dbReference type="InterPro" id="IPR029063">
    <property type="entry name" value="SAM-dependent_MTases_sf"/>
</dbReference>
<accession>A0AB34J8L8</accession>
<dbReference type="EMBL" id="JBGBPQ010000012">
    <property type="protein sequence ID" value="KAL1515001.1"/>
    <property type="molecule type" value="Genomic_DNA"/>
</dbReference>
<dbReference type="InterPro" id="IPR019410">
    <property type="entry name" value="Methyltransf_16"/>
</dbReference>
<dbReference type="AlphaFoldDB" id="A0AB34J8L8"/>
<reference evidence="2 3" key="1">
    <citation type="journal article" date="2024" name="Science">
        <title>Giant polyketide synthase enzymes in the biosynthesis of giant marine polyether toxins.</title>
        <authorList>
            <person name="Fallon T.R."/>
            <person name="Shende V.V."/>
            <person name="Wierzbicki I.H."/>
            <person name="Pendleton A.L."/>
            <person name="Watervoot N.F."/>
            <person name="Auber R.P."/>
            <person name="Gonzalez D.J."/>
            <person name="Wisecaver J.H."/>
            <person name="Moore B.S."/>
        </authorList>
    </citation>
    <scope>NUCLEOTIDE SEQUENCE [LARGE SCALE GENOMIC DNA]</scope>
    <source>
        <strain evidence="2 3">12B1</strain>
    </source>
</reference>
<organism evidence="2 3">
    <name type="scientific">Prymnesium parvum</name>
    <name type="common">Toxic golden alga</name>
    <dbReference type="NCBI Taxonomy" id="97485"/>
    <lineage>
        <taxon>Eukaryota</taxon>
        <taxon>Haptista</taxon>
        <taxon>Haptophyta</taxon>
        <taxon>Prymnesiophyceae</taxon>
        <taxon>Prymnesiales</taxon>
        <taxon>Prymnesiaceae</taxon>
        <taxon>Prymnesium</taxon>
    </lineage>
</organism>
<comment type="caution">
    <text evidence="2">The sequence shown here is derived from an EMBL/GenBank/DDBJ whole genome shotgun (WGS) entry which is preliminary data.</text>
</comment>
<dbReference type="SUPFAM" id="SSF53335">
    <property type="entry name" value="S-adenosyl-L-methionine-dependent methyltransferases"/>
    <property type="match status" value="1"/>
</dbReference>
<evidence type="ECO:0000313" key="2">
    <source>
        <dbReference type="EMBL" id="KAL1515001.1"/>
    </source>
</evidence>
<sequence>MHLSDVHLHAPAAGDSLCLSWFRFRRTAPPDTRSSSPPLDADGDPCVPRKQARRAAEAQPLGLRHAGATELHAVGLQLWRAALLLADHLLSPALADLLTGATVLDLGAGCGLTSIAAALGGARAVFCTDAHLPSLANAAHNASFNGVGRTVRVRRLEWGEGERSYQRGAMYANLVGRGVSDTARWADEPDGPFGWVDEDRRRLARCELVLAADCVYDDEATTALVQTIALLLPVLQADAVCLVALERRVNFCLEGMAPRAPAAEHFERELKAQEHLNARRVPPDSVPQRFEYSRERNLDLWHVTCTPPT</sequence>
<evidence type="ECO:0000313" key="3">
    <source>
        <dbReference type="Proteomes" id="UP001515480"/>
    </source>
</evidence>
<name>A0AB34J8L8_PRYPA</name>
<keyword evidence="3" id="KW-1185">Reference proteome</keyword>
<feature type="region of interest" description="Disordered" evidence="1">
    <location>
        <begin position="29"/>
        <end position="58"/>
    </location>
</feature>
<dbReference type="Proteomes" id="UP001515480">
    <property type="component" value="Unassembled WGS sequence"/>
</dbReference>
<proteinExistence type="predicted"/>
<evidence type="ECO:0008006" key="4">
    <source>
        <dbReference type="Google" id="ProtNLM"/>
    </source>
</evidence>
<dbReference type="GO" id="GO:0008276">
    <property type="term" value="F:protein methyltransferase activity"/>
    <property type="evidence" value="ECO:0007669"/>
    <property type="project" value="InterPro"/>
</dbReference>
<dbReference type="GO" id="GO:0005634">
    <property type="term" value="C:nucleus"/>
    <property type="evidence" value="ECO:0007669"/>
    <property type="project" value="TreeGrafter"/>
</dbReference>
<protein>
    <recommendedName>
        <fullName evidence="4">Calmodulin-lysine N-methyltransferase</fullName>
    </recommendedName>
</protein>
<gene>
    <name evidence="2" type="ORF">AB1Y20_004072</name>
</gene>
<dbReference type="Gene3D" id="3.40.50.150">
    <property type="entry name" value="Vaccinia Virus protein VP39"/>
    <property type="match status" value="1"/>
</dbReference>
<dbReference type="Pfam" id="PF10294">
    <property type="entry name" value="Methyltransf_16"/>
    <property type="match status" value="2"/>
</dbReference>
<dbReference type="PANTHER" id="PTHR23108">
    <property type="entry name" value="METHYLTRANSFERASE-RELATED"/>
    <property type="match status" value="1"/>
</dbReference>